<dbReference type="Gene3D" id="3.40.50.150">
    <property type="entry name" value="Vaccinia Virus protein VP39"/>
    <property type="match status" value="1"/>
</dbReference>
<protein>
    <recommendedName>
        <fullName evidence="4">Calmodulin-lysine N-methyltransferase</fullName>
    </recommendedName>
</protein>
<gene>
    <name evidence="2" type="ORF">CTAYLR_002062</name>
</gene>
<dbReference type="SUPFAM" id="SSF53335">
    <property type="entry name" value="S-adenosyl-L-methionine-dependent methyltransferases"/>
    <property type="match status" value="1"/>
</dbReference>
<evidence type="ECO:0000313" key="2">
    <source>
        <dbReference type="EMBL" id="KAJ8612874.1"/>
    </source>
</evidence>
<reference evidence="2" key="1">
    <citation type="submission" date="2023-01" db="EMBL/GenBank/DDBJ databases">
        <title>Metagenome sequencing of chrysophaentin producing Chrysophaeum taylorii.</title>
        <authorList>
            <person name="Davison J."/>
            <person name="Bewley C."/>
        </authorList>
    </citation>
    <scope>NUCLEOTIDE SEQUENCE</scope>
    <source>
        <strain evidence="2">NIES-1699</strain>
    </source>
</reference>
<dbReference type="Proteomes" id="UP001230188">
    <property type="component" value="Unassembled WGS sequence"/>
</dbReference>
<sequence>MSVVVVVIVFVATRAWAVASPQRRLLGAALVPRDVLCDDSCIFEPQRIFDFGGRQLVLAQEFESKAGTGMGVWECSEVLSQLIARRPEVVSHKRVLEVGCGCGLASMVSAMSGGRVTASDGDDEVLQLARRNFDANGLSIETRRLRWEEATAMAAAKFEVVLGADVTYFPGSALPLANVMLASAAPVAYLAHKRRTAQDDETLATLARYFEPHLLEVVDRSVSVFRYDRRPRAPPDLADVLGTVQCNDGYRRVGSFCSLL</sequence>
<keyword evidence="3" id="KW-1185">Reference proteome</keyword>
<evidence type="ECO:0000256" key="1">
    <source>
        <dbReference type="SAM" id="SignalP"/>
    </source>
</evidence>
<feature type="chain" id="PRO_5042212235" description="Calmodulin-lysine N-methyltransferase" evidence="1">
    <location>
        <begin position="18"/>
        <end position="260"/>
    </location>
</feature>
<evidence type="ECO:0000313" key="3">
    <source>
        <dbReference type="Proteomes" id="UP001230188"/>
    </source>
</evidence>
<dbReference type="EMBL" id="JAQMWT010000040">
    <property type="protein sequence ID" value="KAJ8612874.1"/>
    <property type="molecule type" value="Genomic_DNA"/>
</dbReference>
<dbReference type="CDD" id="cd02440">
    <property type="entry name" value="AdoMet_MTases"/>
    <property type="match status" value="1"/>
</dbReference>
<dbReference type="Pfam" id="PF10294">
    <property type="entry name" value="Methyltransf_16"/>
    <property type="match status" value="1"/>
</dbReference>
<proteinExistence type="predicted"/>
<dbReference type="InterPro" id="IPR019410">
    <property type="entry name" value="Methyltransf_16"/>
</dbReference>
<dbReference type="AlphaFoldDB" id="A0AAD7XTX1"/>
<evidence type="ECO:0008006" key="4">
    <source>
        <dbReference type="Google" id="ProtNLM"/>
    </source>
</evidence>
<comment type="caution">
    <text evidence="2">The sequence shown here is derived from an EMBL/GenBank/DDBJ whole genome shotgun (WGS) entry which is preliminary data.</text>
</comment>
<accession>A0AAD7XTX1</accession>
<keyword evidence="1" id="KW-0732">Signal</keyword>
<dbReference type="InterPro" id="IPR029063">
    <property type="entry name" value="SAM-dependent_MTases_sf"/>
</dbReference>
<feature type="signal peptide" evidence="1">
    <location>
        <begin position="1"/>
        <end position="17"/>
    </location>
</feature>
<dbReference type="PANTHER" id="PTHR14614">
    <property type="entry name" value="HEPATOCELLULAR CARCINOMA-ASSOCIATED ANTIGEN"/>
    <property type="match status" value="1"/>
</dbReference>
<name>A0AAD7XTX1_9STRA</name>
<organism evidence="2 3">
    <name type="scientific">Chrysophaeum taylorii</name>
    <dbReference type="NCBI Taxonomy" id="2483200"/>
    <lineage>
        <taxon>Eukaryota</taxon>
        <taxon>Sar</taxon>
        <taxon>Stramenopiles</taxon>
        <taxon>Ochrophyta</taxon>
        <taxon>Pelagophyceae</taxon>
        <taxon>Pelagomonadales</taxon>
        <taxon>Pelagomonadaceae</taxon>
        <taxon>Chrysophaeum</taxon>
    </lineage>
</organism>